<dbReference type="Proteomes" id="UP000031829">
    <property type="component" value="Chromosome"/>
</dbReference>
<dbReference type="GeneID" id="93642666"/>
<accession>A0A0B6AMN4</accession>
<dbReference type="HOGENOM" id="CLU_2505855_0_0_9"/>
<protein>
    <submittedName>
        <fullName evidence="1">Uncharacterized protein</fullName>
    </submittedName>
</protein>
<proteinExistence type="predicted"/>
<dbReference type="RefSeq" id="WP_016764068.1">
    <property type="nucleotide sequence ID" value="NZ_BCVB01000004.1"/>
</dbReference>
<evidence type="ECO:0000313" key="2">
    <source>
        <dbReference type="Proteomes" id="UP000031829"/>
    </source>
</evidence>
<gene>
    <name evidence="1" type="ORF">BG04_4673</name>
</gene>
<dbReference type="KEGG" id="bmeg:BG04_4673"/>
<sequence length="85" mass="10046">MDYKQKDYYISAKENEYYKVINVVDHMLEEAQSNNKYPVWGEKLRTELKESAGNNLTPWHFNMIISTLLDYVPEEVKNKSNAKSL</sequence>
<dbReference type="AlphaFoldDB" id="A0A0B6AMN4"/>
<name>A0A0B6AMN4_PRIM2</name>
<reference evidence="1 2" key="1">
    <citation type="journal article" date="2015" name="Genome Announc.">
        <title>Complete genome sequences for 35 biothreat assay-relevant bacillus species.</title>
        <authorList>
            <person name="Johnson S.L."/>
            <person name="Daligault H.E."/>
            <person name="Davenport K.W."/>
            <person name="Jaissle J."/>
            <person name="Frey K.G."/>
            <person name="Ladner J.T."/>
            <person name="Broomall S.M."/>
            <person name="Bishop-Lilly K.A."/>
            <person name="Bruce D.C."/>
            <person name="Gibbons H.S."/>
            <person name="Coyne S.R."/>
            <person name="Lo C.C."/>
            <person name="Meincke L."/>
            <person name="Munk A.C."/>
            <person name="Koroleva G.I."/>
            <person name="Rosenzweig C.N."/>
            <person name="Palacios G.F."/>
            <person name="Redden C.L."/>
            <person name="Minogue T.D."/>
            <person name="Chain P.S."/>
        </authorList>
    </citation>
    <scope>NUCLEOTIDE SEQUENCE [LARGE SCALE GENOMIC DNA]</scope>
    <source>
        <strain evidence="2">ATCC 14581 / DSM 32 / JCM 2506 / NBRC 15308 / NCIMB 9376 / NCTC 10342 / NRRL B-14308 / VKM B-512</strain>
    </source>
</reference>
<organism evidence="1 2">
    <name type="scientific">Priestia megaterium (strain ATCC 14581 / DSM 32 / CCUG 1817 / JCM 2506 / NBRC 15308 / NCIMB 9376 / NCTC 10342 / NRRL B-14308 / VKM B-512 / Ford 19)</name>
    <name type="common">Bacillus megaterium</name>
    <dbReference type="NCBI Taxonomy" id="1348623"/>
    <lineage>
        <taxon>Bacteria</taxon>
        <taxon>Bacillati</taxon>
        <taxon>Bacillota</taxon>
        <taxon>Bacilli</taxon>
        <taxon>Bacillales</taxon>
        <taxon>Bacillaceae</taxon>
        <taxon>Priestia</taxon>
    </lineage>
</organism>
<dbReference type="EMBL" id="CP009920">
    <property type="protein sequence ID" value="AJI21858.1"/>
    <property type="molecule type" value="Genomic_DNA"/>
</dbReference>
<evidence type="ECO:0000313" key="1">
    <source>
        <dbReference type="EMBL" id="AJI21858.1"/>
    </source>
</evidence>